<gene>
    <name evidence="2" type="ORF">GSOID_T00003322001</name>
</gene>
<reference evidence="2" key="1">
    <citation type="journal article" date="2010" name="Science">
        <title>Plasticity of animal genome architecture unmasked by rapid evolution of a pelagic tunicate.</title>
        <authorList>
            <person name="Denoeud F."/>
            <person name="Henriet S."/>
            <person name="Mungpakdee S."/>
            <person name="Aury J.M."/>
            <person name="Da Silva C."/>
            <person name="Brinkmann H."/>
            <person name="Mikhaleva J."/>
            <person name="Olsen L.C."/>
            <person name="Jubin C."/>
            <person name="Canestro C."/>
            <person name="Bouquet J.M."/>
            <person name="Danks G."/>
            <person name="Poulain J."/>
            <person name="Campsteijn C."/>
            <person name="Adamski M."/>
            <person name="Cross I."/>
            <person name="Yadetie F."/>
            <person name="Muffato M."/>
            <person name="Louis A."/>
            <person name="Butcher S."/>
            <person name="Tsagkogeorga G."/>
            <person name="Konrad A."/>
            <person name="Singh S."/>
            <person name="Jensen M.F."/>
            <person name="Cong E.H."/>
            <person name="Eikeseth-Otteraa H."/>
            <person name="Noel B."/>
            <person name="Anthouard V."/>
            <person name="Porcel B.M."/>
            <person name="Kachouri-Lafond R."/>
            <person name="Nishino A."/>
            <person name="Ugolini M."/>
            <person name="Chourrout P."/>
            <person name="Nishida H."/>
            <person name="Aasland R."/>
            <person name="Huzurbazar S."/>
            <person name="Westhof E."/>
            <person name="Delsuc F."/>
            <person name="Lehrach H."/>
            <person name="Reinhardt R."/>
            <person name="Weissenbach J."/>
            <person name="Roy S.W."/>
            <person name="Artiguenave F."/>
            <person name="Postlethwait J.H."/>
            <person name="Manak J.R."/>
            <person name="Thompson E.M."/>
            <person name="Jaillon O."/>
            <person name="Du Pasquier L."/>
            <person name="Boudinot P."/>
            <person name="Liberles D.A."/>
            <person name="Volff J.N."/>
            <person name="Philippe H."/>
            <person name="Lenhard B."/>
            <person name="Roest Crollius H."/>
            <person name="Wincker P."/>
            <person name="Chourrout D."/>
        </authorList>
    </citation>
    <scope>NUCLEOTIDE SEQUENCE [LARGE SCALE GENOMIC DNA]</scope>
</reference>
<feature type="compositionally biased region" description="Polar residues" evidence="1">
    <location>
        <begin position="113"/>
        <end position="147"/>
    </location>
</feature>
<dbReference type="InParanoid" id="E4X799"/>
<accession>E4X799</accession>
<keyword evidence="3" id="KW-1185">Reference proteome</keyword>
<organism evidence="2">
    <name type="scientific">Oikopleura dioica</name>
    <name type="common">Tunicate</name>
    <dbReference type="NCBI Taxonomy" id="34765"/>
    <lineage>
        <taxon>Eukaryota</taxon>
        <taxon>Metazoa</taxon>
        <taxon>Chordata</taxon>
        <taxon>Tunicata</taxon>
        <taxon>Appendicularia</taxon>
        <taxon>Copelata</taxon>
        <taxon>Oikopleuridae</taxon>
        <taxon>Oikopleura</taxon>
    </lineage>
</organism>
<proteinExistence type="predicted"/>
<dbReference type="OrthoDB" id="10340925at2759"/>
<evidence type="ECO:0000313" key="2">
    <source>
        <dbReference type="EMBL" id="CBY07959.1"/>
    </source>
</evidence>
<dbReference type="AlphaFoldDB" id="E4X799"/>
<evidence type="ECO:0000256" key="1">
    <source>
        <dbReference type="SAM" id="MobiDB-lite"/>
    </source>
</evidence>
<evidence type="ECO:0000313" key="3">
    <source>
        <dbReference type="Proteomes" id="UP000001307"/>
    </source>
</evidence>
<sequence>MSLIQPKPSRQAFKIIIKNEQKLSINARFTGIMKAKGHKSPFENQNNRQTEAILIQSNDGADGATRSRRTSFMSESEAAERIDAIDGAFKRAMKKVVPELGDLMEGDEERSEVSVNSSQKESVNSVASSSVLGSEKSTLSALSSVKSDGTLVTDITTASERSSATQMTSTTTADSIIKPVSKSTEKMDEN</sequence>
<feature type="compositionally biased region" description="Low complexity" evidence="1">
    <location>
        <begin position="162"/>
        <end position="175"/>
    </location>
</feature>
<name>E4X799_OIKDI</name>
<feature type="region of interest" description="Disordered" evidence="1">
    <location>
        <begin position="101"/>
        <end position="190"/>
    </location>
</feature>
<dbReference type="Proteomes" id="UP000001307">
    <property type="component" value="Unassembled WGS sequence"/>
</dbReference>
<dbReference type="EMBL" id="FN653027">
    <property type="protein sequence ID" value="CBY07959.1"/>
    <property type="molecule type" value="Genomic_DNA"/>
</dbReference>
<protein>
    <submittedName>
        <fullName evidence="2">Uncharacterized protein</fullName>
    </submittedName>
</protein>